<reference evidence="8 9" key="1">
    <citation type="submission" date="2016-10" db="EMBL/GenBank/DDBJ databases">
        <authorList>
            <person name="de Groot N.N."/>
        </authorList>
    </citation>
    <scope>NUCLEOTIDE SEQUENCE [LARGE SCALE GENOMIC DNA]</scope>
    <source>
        <strain evidence="8 9">DSM 44908</strain>
    </source>
</reference>
<evidence type="ECO:0000256" key="7">
    <source>
        <dbReference type="SAM" id="Phobius"/>
    </source>
</evidence>
<gene>
    <name evidence="8" type="ORF">SAMN05444374_10919</name>
</gene>
<evidence type="ECO:0000256" key="4">
    <source>
        <dbReference type="ARBA" id="ARBA00022692"/>
    </source>
</evidence>
<proteinExistence type="predicted"/>
<feature type="transmembrane region" description="Helical" evidence="7">
    <location>
        <begin position="45"/>
        <end position="65"/>
    </location>
</feature>
<evidence type="ECO:0000313" key="8">
    <source>
        <dbReference type="EMBL" id="SFA54428.1"/>
    </source>
</evidence>
<dbReference type="Proteomes" id="UP000182054">
    <property type="component" value="Unassembled WGS sequence"/>
</dbReference>
<dbReference type="CDD" id="cd06173">
    <property type="entry name" value="MFS_MefA_like"/>
    <property type="match status" value="1"/>
</dbReference>
<dbReference type="GO" id="GO:0005886">
    <property type="term" value="C:plasma membrane"/>
    <property type="evidence" value="ECO:0007669"/>
    <property type="project" value="UniProtKB-SubCell"/>
</dbReference>
<dbReference type="InterPro" id="IPR011701">
    <property type="entry name" value="MFS"/>
</dbReference>
<keyword evidence="5 7" id="KW-1133">Transmembrane helix</keyword>
<keyword evidence="4 7" id="KW-0812">Transmembrane</keyword>
<dbReference type="Gene3D" id="1.20.1250.20">
    <property type="entry name" value="MFS general substrate transporter like domains"/>
    <property type="match status" value="1"/>
</dbReference>
<dbReference type="SUPFAM" id="SSF103473">
    <property type="entry name" value="MFS general substrate transporter"/>
    <property type="match status" value="1"/>
</dbReference>
<evidence type="ECO:0000256" key="3">
    <source>
        <dbReference type="ARBA" id="ARBA00022475"/>
    </source>
</evidence>
<feature type="transmembrane region" description="Helical" evidence="7">
    <location>
        <begin position="221"/>
        <end position="243"/>
    </location>
</feature>
<feature type="transmembrane region" description="Helical" evidence="7">
    <location>
        <begin position="167"/>
        <end position="186"/>
    </location>
</feature>
<dbReference type="RefSeq" id="WP_068365542.1">
    <property type="nucleotide sequence ID" value="NZ_FOJN01000009.1"/>
</dbReference>
<comment type="subcellular location">
    <subcellularLocation>
        <location evidence="1">Cell membrane</location>
        <topology evidence="1">Multi-pass membrane protein</topology>
    </subcellularLocation>
</comment>
<dbReference type="OrthoDB" id="4368225at2"/>
<feature type="transmembrane region" description="Helical" evidence="7">
    <location>
        <begin position="373"/>
        <end position="393"/>
    </location>
</feature>
<keyword evidence="3" id="KW-1003">Cell membrane</keyword>
<organism evidence="8 9">
    <name type="scientific">Rhodococcoides kroppenstedtii</name>
    <dbReference type="NCBI Taxonomy" id="293050"/>
    <lineage>
        <taxon>Bacteria</taxon>
        <taxon>Bacillati</taxon>
        <taxon>Actinomycetota</taxon>
        <taxon>Actinomycetes</taxon>
        <taxon>Mycobacteriales</taxon>
        <taxon>Nocardiaceae</taxon>
        <taxon>Rhodococcoides</taxon>
    </lineage>
</organism>
<dbReference type="InterPro" id="IPR036259">
    <property type="entry name" value="MFS_trans_sf"/>
</dbReference>
<dbReference type="EMBL" id="FOJN01000009">
    <property type="protein sequence ID" value="SFA54428.1"/>
    <property type="molecule type" value="Genomic_DNA"/>
</dbReference>
<evidence type="ECO:0000313" key="9">
    <source>
        <dbReference type="Proteomes" id="UP000182054"/>
    </source>
</evidence>
<dbReference type="AlphaFoldDB" id="A0A1I0TRP9"/>
<feature type="transmembrane region" description="Helical" evidence="7">
    <location>
        <begin position="286"/>
        <end position="305"/>
    </location>
</feature>
<evidence type="ECO:0000256" key="6">
    <source>
        <dbReference type="ARBA" id="ARBA00023136"/>
    </source>
</evidence>
<accession>A0A1I0TRP9</accession>
<evidence type="ECO:0000256" key="1">
    <source>
        <dbReference type="ARBA" id="ARBA00004651"/>
    </source>
</evidence>
<evidence type="ECO:0000256" key="2">
    <source>
        <dbReference type="ARBA" id="ARBA00022448"/>
    </source>
</evidence>
<name>A0A1I0TRP9_9NOCA</name>
<keyword evidence="2" id="KW-0813">Transport</keyword>
<protein>
    <submittedName>
        <fullName evidence="8">Predicted arabinose efflux permease, MFS family</fullName>
    </submittedName>
</protein>
<dbReference type="GeneID" id="85486288"/>
<keyword evidence="6 7" id="KW-0472">Membrane</keyword>
<feature type="transmembrane region" description="Helical" evidence="7">
    <location>
        <begin position="12"/>
        <end position="33"/>
    </location>
</feature>
<feature type="transmembrane region" description="Helical" evidence="7">
    <location>
        <begin position="255"/>
        <end position="274"/>
    </location>
</feature>
<dbReference type="GO" id="GO:0022857">
    <property type="term" value="F:transmembrane transporter activity"/>
    <property type="evidence" value="ECO:0007669"/>
    <property type="project" value="InterPro"/>
</dbReference>
<dbReference type="PANTHER" id="PTHR43266">
    <property type="entry name" value="MACROLIDE-EFFLUX PROTEIN"/>
    <property type="match status" value="1"/>
</dbReference>
<sequence length="406" mass="41797">MWTVLGNPRFRPLFAAQVVALVGTGLLTVALGLLAYDLAGTDAGVVLGLALAIKMVAYVVVAPIMSAAAHRVPRRTLMVSADAVRAAVALALPFVDQVWQIYVLIAVLQSASATFTPAFQAVIPTVLPDERDYTRALSLSRLAYDLESVLSPVLAAAALLVTSYHSLFVGTLVGFLGSGLLVWRGLARRADAPTDHADAPNRRARVTAGARLMLADPVLRGLLWLNAVVASGTAVVLVATVTIVRDELGGGETAVALALACFGAGSMVTALALPRLLDRVHDVRPVMIVGAAAVATVLALVAVGFTVGGGWAVLATGWTLLGAATSAISTPTGRVLRDRTAEADRPLVFAAQFSLSHACFLVTYPLAGVLASTPVAAPATAAVLATLTAAAAARTWPRTVAEPVPV</sequence>
<dbReference type="PANTHER" id="PTHR43266:SF2">
    <property type="entry name" value="MAJOR FACILITATOR SUPERFAMILY (MFS) PROFILE DOMAIN-CONTAINING PROTEIN"/>
    <property type="match status" value="1"/>
</dbReference>
<dbReference type="Pfam" id="PF07690">
    <property type="entry name" value="MFS_1"/>
    <property type="match status" value="1"/>
</dbReference>
<evidence type="ECO:0000256" key="5">
    <source>
        <dbReference type="ARBA" id="ARBA00022989"/>
    </source>
</evidence>